<protein>
    <recommendedName>
        <fullName evidence="4">Accessory factor UbiK family protein</fullName>
    </recommendedName>
</protein>
<proteinExistence type="predicted"/>
<sequence length="127" mass="13951">MLATDNMEAYLKINAQQRYIVMNSGTNRVLDELAKLVTDAAGAAQGVRREVETAFRGQAERLLNSMDVVQREDFDAVREMAVRARTENSALTARIEALETRLAKIEAEQTAKSAKSSSAATKSKDNS</sequence>
<dbReference type="Pfam" id="PF04380">
    <property type="entry name" value="BMFP"/>
    <property type="match status" value="1"/>
</dbReference>
<accession>A0A916SKF8</accession>
<dbReference type="InterPro" id="IPR007475">
    <property type="entry name" value="UbiK"/>
</dbReference>
<dbReference type="AlphaFoldDB" id="A0A916SKF8"/>
<evidence type="ECO:0000313" key="3">
    <source>
        <dbReference type="Proteomes" id="UP000646478"/>
    </source>
</evidence>
<dbReference type="EMBL" id="BMHH01000018">
    <property type="protein sequence ID" value="GGB04809.1"/>
    <property type="molecule type" value="Genomic_DNA"/>
</dbReference>
<gene>
    <name evidence="2" type="ORF">GCM10011491_36140</name>
</gene>
<comment type="caution">
    <text evidence="2">The sequence shown here is derived from an EMBL/GenBank/DDBJ whole genome shotgun (WGS) entry which is preliminary data.</text>
</comment>
<reference evidence="2" key="2">
    <citation type="submission" date="2020-09" db="EMBL/GenBank/DDBJ databases">
        <authorList>
            <person name="Sun Q."/>
            <person name="Zhou Y."/>
        </authorList>
    </citation>
    <scope>NUCLEOTIDE SEQUENCE</scope>
    <source>
        <strain evidence="2">CGMCC 1.15082</strain>
    </source>
</reference>
<dbReference type="Proteomes" id="UP000646478">
    <property type="component" value="Unassembled WGS sequence"/>
</dbReference>
<organism evidence="2 3">
    <name type="scientific">Brucella endophytica</name>
    <dbReference type="NCBI Taxonomy" id="1963359"/>
    <lineage>
        <taxon>Bacteria</taxon>
        <taxon>Pseudomonadati</taxon>
        <taxon>Pseudomonadota</taxon>
        <taxon>Alphaproteobacteria</taxon>
        <taxon>Hyphomicrobiales</taxon>
        <taxon>Brucellaceae</taxon>
        <taxon>Brucella/Ochrobactrum group</taxon>
        <taxon>Brucella</taxon>
    </lineage>
</organism>
<feature type="region of interest" description="Disordered" evidence="1">
    <location>
        <begin position="108"/>
        <end position="127"/>
    </location>
</feature>
<reference evidence="2" key="1">
    <citation type="journal article" date="2014" name="Int. J. Syst. Evol. Microbiol.">
        <title>Complete genome sequence of Corynebacterium casei LMG S-19264T (=DSM 44701T), isolated from a smear-ripened cheese.</title>
        <authorList>
            <consortium name="US DOE Joint Genome Institute (JGI-PGF)"/>
            <person name="Walter F."/>
            <person name="Albersmeier A."/>
            <person name="Kalinowski J."/>
            <person name="Ruckert C."/>
        </authorList>
    </citation>
    <scope>NUCLEOTIDE SEQUENCE</scope>
    <source>
        <strain evidence="2">CGMCC 1.15082</strain>
    </source>
</reference>
<feature type="compositionally biased region" description="Low complexity" evidence="1">
    <location>
        <begin position="110"/>
        <end position="121"/>
    </location>
</feature>
<name>A0A916SKF8_9HYPH</name>
<evidence type="ECO:0000256" key="1">
    <source>
        <dbReference type="SAM" id="MobiDB-lite"/>
    </source>
</evidence>
<evidence type="ECO:0000313" key="2">
    <source>
        <dbReference type="EMBL" id="GGB04809.1"/>
    </source>
</evidence>
<evidence type="ECO:0008006" key="4">
    <source>
        <dbReference type="Google" id="ProtNLM"/>
    </source>
</evidence>
<keyword evidence="3" id="KW-1185">Reference proteome</keyword>